<name>A0A815XFP6_9BILA</name>
<feature type="domain" description="Ceramide kinase C-terminal" evidence="1">
    <location>
        <begin position="58"/>
        <end position="136"/>
    </location>
</feature>
<dbReference type="AlphaFoldDB" id="A0A815XFP6"/>
<keyword evidence="5" id="KW-1185">Reference proteome</keyword>
<evidence type="ECO:0000313" key="3">
    <source>
        <dbReference type="EMBL" id="CAF1675503.1"/>
    </source>
</evidence>
<dbReference type="Proteomes" id="UP000663854">
    <property type="component" value="Unassembled WGS sequence"/>
</dbReference>
<dbReference type="InterPro" id="IPR045363">
    <property type="entry name" value="CERK_C"/>
</dbReference>
<dbReference type="Gene3D" id="2.60.200.40">
    <property type="match status" value="1"/>
</dbReference>
<organism evidence="2 4">
    <name type="scientific">Rotaria sordida</name>
    <dbReference type="NCBI Taxonomy" id="392033"/>
    <lineage>
        <taxon>Eukaryota</taxon>
        <taxon>Metazoa</taxon>
        <taxon>Spiralia</taxon>
        <taxon>Gnathifera</taxon>
        <taxon>Rotifera</taxon>
        <taxon>Eurotatoria</taxon>
        <taxon>Bdelloidea</taxon>
        <taxon>Philodinida</taxon>
        <taxon>Philodinidae</taxon>
        <taxon>Rotaria</taxon>
    </lineage>
</organism>
<proteinExistence type="predicted"/>
<evidence type="ECO:0000259" key="1">
    <source>
        <dbReference type="Pfam" id="PF19280"/>
    </source>
</evidence>
<evidence type="ECO:0000313" key="4">
    <source>
        <dbReference type="Proteomes" id="UP000663854"/>
    </source>
</evidence>
<evidence type="ECO:0000313" key="5">
    <source>
        <dbReference type="Proteomes" id="UP000663870"/>
    </source>
</evidence>
<comment type="caution">
    <text evidence="2">The sequence shown here is derived from an EMBL/GenBank/DDBJ whole genome shotgun (WGS) entry which is preliminary data.</text>
</comment>
<dbReference type="EMBL" id="CAJNOL010016536">
    <property type="protein sequence ID" value="CAF1675503.1"/>
    <property type="molecule type" value="Genomic_DNA"/>
</dbReference>
<accession>A0A815XFP6</accession>
<reference evidence="2" key="1">
    <citation type="submission" date="2021-02" db="EMBL/GenBank/DDBJ databases">
        <authorList>
            <person name="Nowell W R."/>
        </authorList>
    </citation>
    <scope>NUCLEOTIDE SEQUENCE</scope>
</reference>
<dbReference type="Proteomes" id="UP000663870">
    <property type="component" value="Unassembled WGS sequence"/>
</dbReference>
<gene>
    <name evidence="3" type="ORF">JXQ802_LOCUS58300</name>
    <name evidence="2" type="ORF">PYM288_LOCUS41682</name>
</gene>
<dbReference type="EMBL" id="CAJNOH010014635">
    <property type="protein sequence ID" value="CAF1556991.1"/>
    <property type="molecule type" value="Genomic_DNA"/>
</dbReference>
<sequence>MTRCCRGCPACNPVAFEQTDDQVKVFDTNHIQKISKRKTPLPSNNDNNNRLLSSSLSKKFSNRQNEEKQHWKILHHNYLQVAILTNANLWSFAPQGLSKFGHLADGLLDLILIEHTTRKDFLRYIKRNGNSKDQASQKVLSLS</sequence>
<evidence type="ECO:0000313" key="2">
    <source>
        <dbReference type="EMBL" id="CAF1556991.1"/>
    </source>
</evidence>
<dbReference type="Pfam" id="PF19280">
    <property type="entry name" value="CERK_C"/>
    <property type="match status" value="1"/>
</dbReference>
<protein>
    <recommendedName>
        <fullName evidence="1">Ceramide kinase C-terminal domain-containing protein</fullName>
    </recommendedName>
</protein>